<organism evidence="9 10">
    <name type="scientific">Thermoflavimicrobium dichotomicum</name>
    <dbReference type="NCBI Taxonomy" id="46223"/>
    <lineage>
        <taxon>Bacteria</taxon>
        <taxon>Bacillati</taxon>
        <taxon>Bacillota</taxon>
        <taxon>Bacilli</taxon>
        <taxon>Bacillales</taxon>
        <taxon>Thermoactinomycetaceae</taxon>
        <taxon>Thermoflavimicrobium</taxon>
    </lineage>
</organism>
<dbReference type="SUPFAM" id="SSF101821">
    <property type="entry name" value="Aminopeptidase/glucanase lid domain"/>
    <property type="match status" value="1"/>
</dbReference>
<evidence type="ECO:0000256" key="5">
    <source>
        <dbReference type="ARBA" id="ARBA00022801"/>
    </source>
</evidence>
<dbReference type="Gene3D" id="3.40.630.10">
    <property type="entry name" value="Zn peptidases"/>
    <property type="match status" value="1"/>
</dbReference>
<comment type="cofactor">
    <cofactor evidence="8">
        <name>a divalent metal cation</name>
        <dbReference type="ChEBI" id="CHEBI:60240"/>
    </cofactor>
    <text evidence="8">Binds 2 divalent metal cations per subunit.</text>
</comment>
<dbReference type="GO" id="GO:0004177">
    <property type="term" value="F:aminopeptidase activity"/>
    <property type="evidence" value="ECO:0007669"/>
    <property type="project" value="UniProtKB-UniRule"/>
</dbReference>
<dbReference type="Proteomes" id="UP000199545">
    <property type="component" value="Unassembled WGS sequence"/>
</dbReference>
<keyword evidence="10" id="KW-1185">Reference proteome</keyword>
<keyword evidence="3" id="KW-0645">Protease</keyword>
<dbReference type="SUPFAM" id="SSF53187">
    <property type="entry name" value="Zn-dependent exopeptidases"/>
    <property type="match status" value="1"/>
</dbReference>
<evidence type="ECO:0000313" key="9">
    <source>
        <dbReference type="EMBL" id="SFI98154.1"/>
    </source>
</evidence>
<dbReference type="EMBL" id="FORR01000003">
    <property type="protein sequence ID" value="SFI98154.1"/>
    <property type="molecule type" value="Genomic_DNA"/>
</dbReference>
<evidence type="ECO:0000256" key="4">
    <source>
        <dbReference type="ARBA" id="ARBA00022723"/>
    </source>
</evidence>
<feature type="binding site" evidence="8">
    <location>
        <position position="187"/>
    </location>
    <ligand>
        <name>Zn(2+)</name>
        <dbReference type="ChEBI" id="CHEBI:29105"/>
        <label>2</label>
    </ligand>
</feature>
<dbReference type="Pfam" id="PF05343">
    <property type="entry name" value="Peptidase_M42"/>
    <property type="match status" value="1"/>
</dbReference>
<comment type="similarity">
    <text evidence="1 6">Belongs to the peptidase M42 family.</text>
</comment>
<dbReference type="OrthoDB" id="361940at2"/>
<feature type="active site" description="Proton acceptor" evidence="7">
    <location>
        <position position="221"/>
    </location>
</feature>
<evidence type="ECO:0000256" key="3">
    <source>
        <dbReference type="ARBA" id="ARBA00022670"/>
    </source>
</evidence>
<feature type="binding site" evidence="8">
    <location>
        <position position="70"/>
    </location>
    <ligand>
        <name>Zn(2+)</name>
        <dbReference type="ChEBI" id="CHEBI:29105"/>
        <label>1</label>
    </ligand>
</feature>
<dbReference type="STRING" id="46223.SAMN05421852_103128"/>
<proteinExistence type="inferred from homology"/>
<dbReference type="InterPro" id="IPR023367">
    <property type="entry name" value="Peptidase_M42_dom2"/>
</dbReference>
<dbReference type="Gene3D" id="2.40.30.40">
    <property type="entry name" value="Peptidase M42, domain 2"/>
    <property type="match status" value="1"/>
</dbReference>
<reference evidence="9 10" key="1">
    <citation type="submission" date="2016-10" db="EMBL/GenBank/DDBJ databases">
        <authorList>
            <person name="de Groot N.N."/>
        </authorList>
    </citation>
    <scope>NUCLEOTIDE SEQUENCE [LARGE SCALE GENOMIC DNA]</scope>
    <source>
        <strain evidence="9 10">DSM 44778</strain>
    </source>
</reference>
<evidence type="ECO:0000256" key="7">
    <source>
        <dbReference type="PIRSR" id="PIRSR001123-1"/>
    </source>
</evidence>
<dbReference type="CDD" id="cd05657">
    <property type="entry name" value="M42_glucanase_like"/>
    <property type="match status" value="1"/>
</dbReference>
<dbReference type="AlphaFoldDB" id="A0A1I3MM20"/>
<evidence type="ECO:0000256" key="8">
    <source>
        <dbReference type="PIRSR" id="PIRSR001123-2"/>
    </source>
</evidence>
<dbReference type="GO" id="GO:0046872">
    <property type="term" value="F:metal ion binding"/>
    <property type="evidence" value="ECO:0007669"/>
    <property type="project" value="UniProtKB-UniRule"/>
</dbReference>
<evidence type="ECO:0000256" key="6">
    <source>
        <dbReference type="PIRNR" id="PIRNR001123"/>
    </source>
</evidence>
<keyword evidence="5" id="KW-0378">Hydrolase</keyword>
<feature type="binding site" evidence="8">
    <location>
        <position position="222"/>
    </location>
    <ligand>
        <name>Zn(2+)</name>
        <dbReference type="ChEBI" id="CHEBI:29105"/>
        <label>2</label>
    </ligand>
</feature>
<dbReference type="InterPro" id="IPR008007">
    <property type="entry name" value="Peptidase_M42"/>
</dbReference>
<evidence type="ECO:0000256" key="2">
    <source>
        <dbReference type="ARBA" id="ARBA00022438"/>
    </source>
</evidence>
<dbReference type="RefSeq" id="WP_093228474.1">
    <property type="nucleotide sequence ID" value="NZ_FORR01000003.1"/>
</dbReference>
<name>A0A1I3MM20_9BACL</name>
<accession>A0A1I3MM20</accession>
<dbReference type="PANTHER" id="PTHR32481">
    <property type="entry name" value="AMINOPEPTIDASE"/>
    <property type="match status" value="1"/>
</dbReference>
<feature type="binding site" evidence="8">
    <location>
        <position position="187"/>
    </location>
    <ligand>
        <name>Zn(2+)</name>
        <dbReference type="ChEBI" id="CHEBI:29105"/>
        <label>1</label>
    </ligand>
</feature>
<dbReference type="GO" id="GO:0006508">
    <property type="term" value="P:proteolysis"/>
    <property type="evidence" value="ECO:0007669"/>
    <property type="project" value="UniProtKB-KW"/>
</dbReference>
<feature type="binding site" evidence="8">
    <location>
        <position position="242"/>
    </location>
    <ligand>
        <name>Zn(2+)</name>
        <dbReference type="ChEBI" id="CHEBI:29105"/>
        <label>1</label>
    </ligand>
</feature>
<sequence length="351" mass="39172">MKAYPENAVVETLVKLLNIPSPTGRTERAIDYIEQRMRELGVSAFKNNKGGLLVTLPGANDEVHRLLTAHVDTLGAMVKEIKSNGRLKLTNIGGFHWTSVDGAYCYIETREGKVYTGTILATHTSVHVYKDAREQKRDVENMEVRLDERVFTKEEVEELGICVGDFVSFDPQVVVTDSGFIKSRHLDDKASAAILIELIHQLKQERILLPHTTHFLFSNYEEVGFGGNSNIPAQVREYVAVDMGAIGDGQSSDEYTVSICAKDSSGPYHYGLRKHLIALAEEHDIAYRVDIYPYYGSDASAAVRAGHDVMHGLVGPGIDASHAYERTHRDSLMHTYRLLYHYLLSDCLSVT</sequence>
<dbReference type="InterPro" id="IPR051464">
    <property type="entry name" value="Peptidase_M42_aminopept"/>
</dbReference>
<gene>
    <name evidence="9" type="ORF">SAMN05421852_103128</name>
</gene>
<evidence type="ECO:0000313" key="10">
    <source>
        <dbReference type="Proteomes" id="UP000199545"/>
    </source>
</evidence>
<protein>
    <submittedName>
        <fullName evidence="9">Putative aminopeptidase FrvX</fullName>
    </submittedName>
</protein>
<keyword evidence="2 9" id="KW-0031">Aminopeptidase</keyword>
<keyword evidence="4 8" id="KW-0479">Metal-binding</keyword>
<evidence type="ECO:0000256" key="1">
    <source>
        <dbReference type="ARBA" id="ARBA00006272"/>
    </source>
</evidence>
<dbReference type="PIRSF" id="PIRSF001123">
    <property type="entry name" value="PepA_GA"/>
    <property type="match status" value="1"/>
</dbReference>
<dbReference type="PANTHER" id="PTHR32481:SF7">
    <property type="entry name" value="AMINOPEPTIDASE YHFE-RELATED"/>
    <property type="match status" value="1"/>
</dbReference>